<proteinExistence type="predicted"/>
<dbReference type="SUPFAM" id="SSF48452">
    <property type="entry name" value="TPR-like"/>
    <property type="match status" value="1"/>
</dbReference>
<accession>A0A7W9SQM8</accession>
<gene>
    <name evidence="2" type="ORF">HNQ39_001995</name>
</gene>
<dbReference type="AlphaFoldDB" id="A0A7W9SQM8"/>
<comment type="caution">
    <text evidence="2">The sequence shown here is derived from an EMBL/GenBank/DDBJ whole genome shotgun (WGS) entry which is preliminary data.</text>
</comment>
<feature type="compositionally biased region" description="Basic and acidic residues" evidence="1">
    <location>
        <begin position="81"/>
        <end position="90"/>
    </location>
</feature>
<evidence type="ECO:0000256" key="1">
    <source>
        <dbReference type="SAM" id="MobiDB-lite"/>
    </source>
</evidence>
<dbReference type="Gene3D" id="1.25.40.10">
    <property type="entry name" value="Tetratricopeptide repeat domain"/>
    <property type="match status" value="1"/>
</dbReference>
<feature type="region of interest" description="Disordered" evidence="1">
    <location>
        <begin position="81"/>
        <end position="110"/>
    </location>
</feature>
<evidence type="ECO:0008006" key="4">
    <source>
        <dbReference type="Google" id="ProtNLM"/>
    </source>
</evidence>
<reference evidence="2 3" key="1">
    <citation type="submission" date="2020-08" db="EMBL/GenBank/DDBJ databases">
        <title>Genomic Encyclopedia of Type Strains, Phase IV (KMG-IV): sequencing the most valuable type-strain genomes for metagenomic binning, comparative biology and taxonomic classification.</title>
        <authorList>
            <person name="Goeker M."/>
        </authorList>
    </citation>
    <scope>NUCLEOTIDE SEQUENCE [LARGE SCALE GENOMIC DNA]</scope>
    <source>
        <strain evidence="2 3">DSM 23562</strain>
    </source>
</reference>
<protein>
    <recommendedName>
        <fullName evidence="4">Tetratricopeptide repeat protein</fullName>
    </recommendedName>
</protein>
<dbReference type="EMBL" id="JACHGW010000002">
    <property type="protein sequence ID" value="MBB6050204.1"/>
    <property type="molecule type" value="Genomic_DNA"/>
</dbReference>
<organism evidence="2 3">
    <name type="scientific">Armatimonas rosea</name>
    <dbReference type="NCBI Taxonomy" id="685828"/>
    <lineage>
        <taxon>Bacteria</taxon>
        <taxon>Bacillati</taxon>
        <taxon>Armatimonadota</taxon>
        <taxon>Armatimonadia</taxon>
        <taxon>Armatimonadales</taxon>
        <taxon>Armatimonadaceae</taxon>
        <taxon>Armatimonas</taxon>
    </lineage>
</organism>
<evidence type="ECO:0000313" key="2">
    <source>
        <dbReference type="EMBL" id="MBB6050204.1"/>
    </source>
</evidence>
<dbReference type="InterPro" id="IPR011990">
    <property type="entry name" value="TPR-like_helical_dom_sf"/>
</dbReference>
<sequence>MKLELTVLGLCAVGLSLNSRLAAQVRPDLAAPTAMSVSQQEKLEQVASASLFGQFRSNMSDFLWLKVDKYLHRGVDMRGLTKEEREHDSAQRVQNGTAEAGNREHTDETTVVPTARTDWRGVLGDVERDIKPFANMGSHTHRDPREALPLFRLMTWSNPKFIQGYTTGAVMMARQKQSKQQALAFLAEGLRNNPDSVEIEATFAFLLMKGEARRWDEAVDHAERGLAALQKRDLRTLSDDERGAWQDCIRWRVLAYRNLGRSQQAIQAAQEGLRQFPDDATCTKLLKDMGQYKKAL</sequence>
<keyword evidence="3" id="KW-1185">Reference proteome</keyword>
<dbReference type="Proteomes" id="UP000520814">
    <property type="component" value="Unassembled WGS sequence"/>
</dbReference>
<name>A0A7W9SQM8_ARMRO</name>
<evidence type="ECO:0000313" key="3">
    <source>
        <dbReference type="Proteomes" id="UP000520814"/>
    </source>
</evidence>
<dbReference type="RefSeq" id="WP_184194722.1">
    <property type="nucleotide sequence ID" value="NZ_JACHGW010000002.1"/>
</dbReference>